<reference evidence="5 6" key="1">
    <citation type="submission" date="2024-04" db="EMBL/GenBank/DDBJ databases">
        <title>Genome sequencing and metabolic network reconstruction of aminoacids and betaine degradation by Anoxynatronum sibiricum.</title>
        <authorList>
            <person name="Detkova E.N."/>
            <person name="Boltjanskaja Y.V."/>
            <person name="Mardanov A.V."/>
            <person name="Kevbrin V."/>
        </authorList>
    </citation>
    <scope>NUCLEOTIDE SEQUENCE [LARGE SCALE GENOMIC DNA]</scope>
    <source>
        <strain evidence="5 6">Z-7981</strain>
    </source>
</reference>
<evidence type="ECO:0000313" key="5">
    <source>
        <dbReference type="EMBL" id="MEN1760208.1"/>
    </source>
</evidence>
<dbReference type="NCBIfam" id="TIGR00715">
    <property type="entry name" value="precor6x_red"/>
    <property type="match status" value="1"/>
</dbReference>
<dbReference type="PANTHER" id="PTHR36925:SF1">
    <property type="entry name" value="COBALT-PRECORRIN-6A REDUCTASE"/>
    <property type="match status" value="1"/>
</dbReference>
<evidence type="ECO:0000313" key="6">
    <source>
        <dbReference type="Proteomes" id="UP001407405"/>
    </source>
</evidence>
<keyword evidence="2" id="KW-0169">Cobalamin biosynthesis</keyword>
<dbReference type="PROSITE" id="PS51014">
    <property type="entry name" value="COBK_CBIJ"/>
    <property type="match status" value="1"/>
</dbReference>
<feature type="region of interest" description="Disordered" evidence="4">
    <location>
        <begin position="43"/>
        <end position="97"/>
    </location>
</feature>
<evidence type="ECO:0000256" key="1">
    <source>
        <dbReference type="ARBA" id="ARBA00004953"/>
    </source>
</evidence>
<dbReference type="EMBL" id="JBCITM010000005">
    <property type="protein sequence ID" value="MEN1760208.1"/>
    <property type="molecule type" value="Genomic_DNA"/>
</dbReference>
<dbReference type="EC" id="1.3.1.54" evidence="5"/>
<feature type="compositionally biased region" description="Low complexity" evidence="4">
    <location>
        <begin position="55"/>
        <end position="97"/>
    </location>
</feature>
<dbReference type="InterPro" id="IPR003723">
    <property type="entry name" value="Precorrin-6x_reduct"/>
</dbReference>
<name>A0ABU9VT95_9CLOT</name>
<keyword evidence="6" id="KW-1185">Reference proteome</keyword>
<gene>
    <name evidence="5" type="primary">cobK</name>
    <name evidence="5" type="ORF">AAIG11_06980</name>
</gene>
<dbReference type="RefSeq" id="WP_343185528.1">
    <property type="nucleotide sequence ID" value="NZ_JBCITM010000005.1"/>
</dbReference>
<evidence type="ECO:0000256" key="2">
    <source>
        <dbReference type="ARBA" id="ARBA00022573"/>
    </source>
</evidence>
<protein>
    <submittedName>
        <fullName evidence="5">Precorrin-6A reductase</fullName>
        <ecNumber evidence="5">1.3.1.54</ecNumber>
    </submittedName>
</protein>
<dbReference type="Pfam" id="PF02571">
    <property type="entry name" value="CbiJ"/>
    <property type="match status" value="1"/>
</dbReference>
<sequence>MILILSGTTEGRRLAAALTDARRPFLATTVTTYGSQLLLKTVGQEPVPSPPSAPSDPSEPSEPSLAPASSADPTPLPGLAPSLAPAQRSTLSSATATASATATPSAASLLPSQLATGPLDQIALEALLTQHHITAVVDATHPYAQEITRLAARVAQKHCLPLLRWQRPGLLPEETEANPHLITCPDPEAAAKEVARRSGQWLLTTGSRSLPVFCSHVPLERLLVRVMPFPGVIRQCIDLGLTPGQIIAMQGPFSREMNRQFLLHTGAAGLVTKDSGDTGGTREKIQAAEDVKVPVILIQRPVLPPEVPQAATLEEVLAWTEKQLPPLFSQQDC</sequence>
<comment type="caution">
    <text evidence="5">The sequence shown here is derived from an EMBL/GenBank/DDBJ whole genome shotgun (WGS) entry which is preliminary data.</text>
</comment>
<evidence type="ECO:0000256" key="4">
    <source>
        <dbReference type="SAM" id="MobiDB-lite"/>
    </source>
</evidence>
<dbReference type="Proteomes" id="UP001407405">
    <property type="component" value="Unassembled WGS sequence"/>
</dbReference>
<dbReference type="PANTHER" id="PTHR36925">
    <property type="entry name" value="COBALT-PRECORRIN-6A REDUCTASE"/>
    <property type="match status" value="1"/>
</dbReference>
<evidence type="ECO:0000256" key="3">
    <source>
        <dbReference type="ARBA" id="ARBA00023002"/>
    </source>
</evidence>
<proteinExistence type="predicted"/>
<accession>A0ABU9VT95</accession>
<organism evidence="5 6">
    <name type="scientific">Anoxynatronum sibiricum</name>
    <dbReference type="NCBI Taxonomy" id="210623"/>
    <lineage>
        <taxon>Bacteria</taxon>
        <taxon>Bacillati</taxon>
        <taxon>Bacillota</taxon>
        <taxon>Clostridia</taxon>
        <taxon>Eubacteriales</taxon>
        <taxon>Clostridiaceae</taxon>
        <taxon>Anoxynatronum</taxon>
    </lineage>
</organism>
<comment type="pathway">
    <text evidence="1">Cofactor biosynthesis; adenosylcobalamin biosynthesis.</text>
</comment>
<keyword evidence="3 5" id="KW-0560">Oxidoreductase</keyword>
<dbReference type="GO" id="GO:0016994">
    <property type="term" value="F:precorrin-6A reductase activity"/>
    <property type="evidence" value="ECO:0007669"/>
    <property type="project" value="UniProtKB-EC"/>
</dbReference>